<evidence type="ECO:0000256" key="3">
    <source>
        <dbReference type="ARBA" id="ARBA00022723"/>
    </source>
</evidence>
<dbReference type="InterPro" id="IPR029058">
    <property type="entry name" value="AB_hydrolase_fold"/>
</dbReference>
<dbReference type="InterPro" id="IPR011118">
    <property type="entry name" value="Tannase/feruloyl_esterase"/>
</dbReference>
<comment type="caution">
    <text evidence="9">The sequence shown here is derived from an EMBL/GenBank/DDBJ whole genome shotgun (WGS) entry which is preliminary data.</text>
</comment>
<sequence length="718" mass="78747">MLRFRLLTAAASMLLSSITGALADDTIQFLYPAESGLTYYYLDRIDVSYDSNYSAPYLYTWCVYDDDVQGAQSDRPDAYNATTEITLQFTSDVEDLECWFNLREVDVDSSDEGGTNSEHWTYINATREGGNTGTAHRNKYPGLDPNSPFIDNGNGDGLYSTVEQRQIKDGAEKPMQHDYTAMASIGSPEFPPRQLFAERENNMKIAYLVTATFAALAGANIACSVEFFQAALPSHATVLSAVLVSNGSSYGEGTADVPYPTNPTHLPENCAVIVNVTTSPSSSFRFGMFLPWLWNGRFLQVGNGGYAGGINWMDMGAGIRYRFAVASTDTGHNSTNSDLTWALDEPEKRLDFGFRAIHGSVVLGKTLTEAFYGQNISYSYYSGGSTGGRQGLREAQYDPESFDGLLLAAPAWWTSHLQPWTTKLGSYNLPIDATWNIPTSLFDTIGAEVIKQCDSSDGAVDGIVSSPELCNFDADALLCDSPGTNATSACLTESQVATLNKIYGDYYAEGKFAFPGLELGSEGQWTTLLGSPAPNPLGDEYLQNFLLNDVNWTWPQYTDSLLWKADVEDPGSCTADHFEAMRAVMERGSKIIMFHGMSDGFIATQSSNVFYRLVAEALGGYDKLKSWFRFFLVPGLQHVVGTPQGVNAPWYFAGPNSQAVLGTDVYSTPGFEDAQHDALMALINWVERNVTVDSIIATTWNNFSDPTSGVYRQRPIFL</sequence>
<keyword evidence="10" id="KW-1185">Reference proteome</keyword>
<name>A0A423VKI2_9PEZI</name>
<keyword evidence="7" id="KW-1015">Disulfide bond</keyword>
<dbReference type="PANTHER" id="PTHR33938:SF2">
    <property type="entry name" value="CARBOXYLIC ESTER HYDROLASE"/>
    <property type="match status" value="1"/>
</dbReference>
<evidence type="ECO:0000256" key="5">
    <source>
        <dbReference type="ARBA" id="ARBA00022801"/>
    </source>
</evidence>
<gene>
    <name evidence="9" type="ORF">VMCG_09447</name>
</gene>
<dbReference type="STRING" id="356882.A0A423VKI2"/>
<feature type="chain" id="PRO_5018815185" description="Carboxylic ester hydrolase" evidence="8">
    <location>
        <begin position="24"/>
        <end position="718"/>
    </location>
</feature>
<accession>A0A423VKI2</accession>
<evidence type="ECO:0000256" key="7">
    <source>
        <dbReference type="ARBA" id="ARBA00023157"/>
    </source>
</evidence>
<organism evidence="9 10">
    <name type="scientific">Cytospora schulzeri</name>
    <dbReference type="NCBI Taxonomy" id="448051"/>
    <lineage>
        <taxon>Eukaryota</taxon>
        <taxon>Fungi</taxon>
        <taxon>Dikarya</taxon>
        <taxon>Ascomycota</taxon>
        <taxon>Pezizomycotina</taxon>
        <taxon>Sordariomycetes</taxon>
        <taxon>Sordariomycetidae</taxon>
        <taxon>Diaporthales</taxon>
        <taxon>Cytosporaceae</taxon>
        <taxon>Cytospora</taxon>
    </lineage>
</organism>
<evidence type="ECO:0000256" key="6">
    <source>
        <dbReference type="ARBA" id="ARBA00022837"/>
    </source>
</evidence>
<dbReference type="OrthoDB" id="3039123at2759"/>
<dbReference type="GO" id="GO:0030600">
    <property type="term" value="F:feruloyl esterase activity"/>
    <property type="evidence" value="ECO:0007669"/>
    <property type="project" value="UniProtKB-ARBA"/>
</dbReference>
<comment type="similarity">
    <text evidence="1 8">Belongs to the tannase family.</text>
</comment>
<dbReference type="PANTHER" id="PTHR33938">
    <property type="entry name" value="FERULOYL ESTERASE B-RELATED"/>
    <property type="match status" value="1"/>
</dbReference>
<evidence type="ECO:0000256" key="4">
    <source>
        <dbReference type="ARBA" id="ARBA00022729"/>
    </source>
</evidence>
<reference evidence="9 10" key="1">
    <citation type="submission" date="2015-09" db="EMBL/GenBank/DDBJ databases">
        <title>Host preference determinants of Valsa canker pathogens revealed by comparative genomics.</title>
        <authorList>
            <person name="Yin Z."/>
            <person name="Huang L."/>
        </authorList>
    </citation>
    <scope>NUCLEOTIDE SEQUENCE [LARGE SCALE GENOMIC DNA]</scope>
    <source>
        <strain evidence="9 10">03-1</strain>
    </source>
</reference>
<dbReference type="EMBL" id="LKEA01000055">
    <property type="protein sequence ID" value="ROV91517.1"/>
    <property type="molecule type" value="Genomic_DNA"/>
</dbReference>
<dbReference type="EC" id="3.1.1.-" evidence="8"/>
<dbReference type="SUPFAM" id="SSF53474">
    <property type="entry name" value="alpha/beta-Hydrolases"/>
    <property type="match status" value="1"/>
</dbReference>
<proteinExistence type="inferred from homology"/>
<evidence type="ECO:0000256" key="1">
    <source>
        <dbReference type="ARBA" id="ARBA00006249"/>
    </source>
</evidence>
<evidence type="ECO:0000256" key="2">
    <source>
        <dbReference type="ARBA" id="ARBA00022487"/>
    </source>
</evidence>
<dbReference type="Pfam" id="PF07519">
    <property type="entry name" value="Tannase"/>
    <property type="match status" value="2"/>
</dbReference>
<protein>
    <recommendedName>
        <fullName evidence="8">Carboxylic ester hydrolase</fullName>
        <ecNumber evidence="8">3.1.1.-</ecNumber>
    </recommendedName>
</protein>
<evidence type="ECO:0000313" key="10">
    <source>
        <dbReference type="Proteomes" id="UP000283895"/>
    </source>
</evidence>
<evidence type="ECO:0000256" key="8">
    <source>
        <dbReference type="RuleBase" id="RU361238"/>
    </source>
</evidence>
<keyword evidence="2" id="KW-0719">Serine esterase</keyword>
<keyword evidence="4 8" id="KW-0732">Signal</keyword>
<dbReference type="AlphaFoldDB" id="A0A423VKI2"/>
<dbReference type="GO" id="GO:0046872">
    <property type="term" value="F:metal ion binding"/>
    <property type="evidence" value="ECO:0007669"/>
    <property type="project" value="UniProtKB-KW"/>
</dbReference>
<feature type="signal peptide" evidence="8">
    <location>
        <begin position="1"/>
        <end position="23"/>
    </location>
</feature>
<dbReference type="Proteomes" id="UP000283895">
    <property type="component" value="Unassembled WGS sequence"/>
</dbReference>
<keyword evidence="5 8" id="KW-0378">Hydrolase</keyword>
<evidence type="ECO:0000313" key="9">
    <source>
        <dbReference type="EMBL" id="ROV91517.1"/>
    </source>
</evidence>
<keyword evidence="3" id="KW-0479">Metal-binding</keyword>
<keyword evidence="6" id="KW-0106">Calcium</keyword>